<organism evidence="2 3">
    <name type="scientific">Ornithinimicrobium pratense</name>
    <dbReference type="NCBI Taxonomy" id="2593973"/>
    <lineage>
        <taxon>Bacteria</taxon>
        <taxon>Bacillati</taxon>
        <taxon>Actinomycetota</taxon>
        <taxon>Actinomycetes</taxon>
        <taxon>Micrococcales</taxon>
        <taxon>Ornithinimicrobiaceae</taxon>
        <taxon>Ornithinimicrobium</taxon>
    </lineage>
</organism>
<feature type="domain" description="Glyoxalase-like" evidence="1">
    <location>
        <begin position="324"/>
        <end position="432"/>
    </location>
</feature>
<evidence type="ECO:0000313" key="3">
    <source>
        <dbReference type="Proteomes" id="UP000326546"/>
    </source>
</evidence>
<sequence length="448" mass="48884">MNAEADRRITALQFQQADRTGDWRVLGSGASTWYAAPSHSAGAALARRILALTQECVGPLPDGASLPIDLDIRADGVRVRIPLTPEDGGFRPDHSALAETVSSAAAELGLPADPVAVQDVQLAFDVLDQESVSSFWETALGYRRVGDEDVMDPVRRHPLIWFQDMDAPRPLRNRLHLDVVTPEPVASTAVNALEALGGHAARHGYYATVADPEGNEVDVLPLEVGADRWHGDRTEDWRLVFAAMACYPVADAHQAGELATKAAELADEAHLPVRIDLRPGVVVIDTGKDRWETEEGYEALAARVQEVARDLGLVADVTLPRFVQVGIDAVDIPAVRRFWCAALGYEPDPRPHVTDIVDPRQLNPVLFFQDLDASDDARRAQRNRIHLDVFVPHDQAEARIEAALAAGGRLVYEDEAPDFVTLADPEGNEVDIAVSVGREERWQAAHPA</sequence>
<proteinExistence type="predicted"/>
<gene>
    <name evidence="2" type="ORF">FY030_04435</name>
</gene>
<dbReference type="Gene3D" id="3.10.180.10">
    <property type="entry name" value="2,3-Dihydroxybiphenyl 1,2-Dioxygenase, domain 1"/>
    <property type="match status" value="2"/>
</dbReference>
<accession>A0A5J6V4H0</accession>
<dbReference type="InterPro" id="IPR041581">
    <property type="entry name" value="Glyoxalase_6"/>
</dbReference>
<dbReference type="EMBL" id="CP044427">
    <property type="protein sequence ID" value="QFG68066.1"/>
    <property type="molecule type" value="Genomic_DNA"/>
</dbReference>
<dbReference type="PANTHER" id="PTHR35908:SF1">
    <property type="entry name" value="CONSERVED PROTEIN"/>
    <property type="match status" value="1"/>
</dbReference>
<evidence type="ECO:0000313" key="2">
    <source>
        <dbReference type="EMBL" id="QFG68066.1"/>
    </source>
</evidence>
<dbReference type="PANTHER" id="PTHR35908">
    <property type="entry name" value="HYPOTHETICAL FUSION PROTEIN"/>
    <property type="match status" value="1"/>
</dbReference>
<dbReference type="CDD" id="cd06587">
    <property type="entry name" value="VOC"/>
    <property type="match status" value="1"/>
</dbReference>
<dbReference type="Proteomes" id="UP000326546">
    <property type="component" value="Chromosome"/>
</dbReference>
<keyword evidence="3" id="KW-1185">Reference proteome</keyword>
<evidence type="ECO:0000259" key="1">
    <source>
        <dbReference type="Pfam" id="PF18029"/>
    </source>
</evidence>
<dbReference type="RefSeq" id="WP_158060456.1">
    <property type="nucleotide sequence ID" value="NZ_CP044427.1"/>
</dbReference>
<dbReference type="AlphaFoldDB" id="A0A5J6V4H0"/>
<protein>
    <submittedName>
        <fullName evidence="2">VOC family protein</fullName>
    </submittedName>
</protein>
<dbReference type="Pfam" id="PF18029">
    <property type="entry name" value="Glyoxalase_6"/>
    <property type="match status" value="2"/>
</dbReference>
<dbReference type="OrthoDB" id="15077at2"/>
<name>A0A5J6V4H0_9MICO</name>
<reference evidence="2 3" key="1">
    <citation type="submission" date="2019-09" db="EMBL/GenBank/DDBJ databases">
        <title>Serinicoccus pratensis sp. nov., isolated from meadow soil.</title>
        <authorList>
            <person name="Zhang W."/>
        </authorList>
    </citation>
    <scope>NUCLEOTIDE SEQUENCE [LARGE SCALE GENOMIC DNA]</scope>
    <source>
        <strain evidence="2 3">W204</strain>
    </source>
</reference>
<dbReference type="SUPFAM" id="SSF54593">
    <property type="entry name" value="Glyoxalase/Bleomycin resistance protein/Dihydroxybiphenyl dioxygenase"/>
    <property type="match status" value="2"/>
</dbReference>
<feature type="domain" description="Glyoxalase-like" evidence="1">
    <location>
        <begin position="121"/>
        <end position="219"/>
    </location>
</feature>
<dbReference type="KEGG" id="serw:FY030_04435"/>
<dbReference type="InterPro" id="IPR029068">
    <property type="entry name" value="Glyas_Bleomycin-R_OHBP_Dase"/>
</dbReference>